<dbReference type="InterPro" id="IPR003591">
    <property type="entry name" value="Leu-rich_rpt_typical-subtyp"/>
</dbReference>
<dbReference type="FunFam" id="3.80.10.10:FF:000383">
    <property type="entry name" value="Leucine-rich repeat receptor protein kinase EMS1"/>
    <property type="match status" value="1"/>
</dbReference>
<evidence type="ECO:0000256" key="6">
    <source>
        <dbReference type="ARBA" id="ARBA00022729"/>
    </source>
</evidence>
<proteinExistence type="inferred from homology"/>
<sequence>MSRSGFSGVVPHQLGNLSRLQYLDLGNDLASRNSSRAFFMNDLRWVSSLSSLRYLDLTAVAIGKDINWFHPVNMLSSLLTLNLQYTFINLPSNEFINFTSLNSLDLSRNDINSTIPMWLSNLTGLMHLDLNRNHFHGKIPDSVRMLSALAYVDLSSNSFDNLTADLLCNMRNLVHLDLSENFFETSMPDMLSNLSSLTHLDLSSNMFYGPIPESLGLLSSLEDLYLYYNQLSGNIPMSLGQLSKLRNLVLSGNSLVGVLSEAHFTKLKNLTQLDLDWNSLGFNFSSGWIPPFQLRMFFAHSCNIGPHFPYWLQTQINLQGLDISNSSIRDTIPEWFENILSGIIFLDLSNNQIGGKLPDLSNNQSSLRMLRMNSNKFEGSLATFPSNLYALDLSDNLLWGYVPQTDGTLNLLEIFE</sequence>
<dbReference type="InterPro" id="IPR001611">
    <property type="entry name" value="Leu-rich_rpt"/>
</dbReference>
<keyword evidence="8" id="KW-1133">Transmembrane helix</keyword>
<dbReference type="STRING" id="4232.A0A251UZ40"/>
<dbReference type="EC" id="2.7.11.1" evidence="13"/>
<dbReference type="Pfam" id="PF23598">
    <property type="entry name" value="LRR_14"/>
    <property type="match status" value="1"/>
</dbReference>
<dbReference type="InterPro" id="IPR032675">
    <property type="entry name" value="LRR_dom_sf"/>
</dbReference>
<evidence type="ECO:0000313" key="15">
    <source>
        <dbReference type="Proteomes" id="UP000215914"/>
    </source>
</evidence>
<dbReference type="OrthoDB" id="1600340at2759"/>
<dbReference type="PANTHER" id="PTHR48063:SF106">
    <property type="entry name" value="LEUCINE-RICH REPEAT DOMAIN, L DOMAIN-LIKE PROTEIN-RELATED"/>
    <property type="match status" value="1"/>
</dbReference>
<evidence type="ECO:0000256" key="10">
    <source>
        <dbReference type="ARBA" id="ARBA00023170"/>
    </source>
</evidence>
<dbReference type="EMBL" id="CM007893">
    <property type="protein sequence ID" value="OTG28012.1"/>
    <property type="molecule type" value="Genomic_DNA"/>
</dbReference>
<keyword evidence="5" id="KW-0812">Transmembrane</keyword>
<evidence type="ECO:0000256" key="11">
    <source>
        <dbReference type="ARBA" id="ARBA00023180"/>
    </source>
</evidence>
<dbReference type="GO" id="GO:0051707">
    <property type="term" value="P:response to other organism"/>
    <property type="evidence" value="ECO:0007669"/>
    <property type="project" value="UniProtKB-ARBA"/>
</dbReference>
<dbReference type="GO" id="GO:0005886">
    <property type="term" value="C:plasma membrane"/>
    <property type="evidence" value="ECO:0007669"/>
    <property type="project" value="UniProtKB-SubCell"/>
</dbReference>
<dbReference type="OMA" id="IGKDINW"/>
<reference evidence="14" key="2">
    <citation type="submission" date="2017-02" db="EMBL/GenBank/DDBJ databases">
        <title>Sunflower complete genome.</title>
        <authorList>
            <person name="Langlade N."/>
            <person name="Munos S."/>
        </authorList>
    </citation>
    <scope>NUCLEOTIDE SEQUENCE [LARGE SCALE GENOMIC DNA]</scope>
    <source>
        <tissue evidence="14">Leaves</tissue>
    </source>
</reference>
<keyword evidence="6" id="KW-0732">Signal</keyword>
<evidence type="ECO:0000256" key="9">
    <source>
        <dbReference type="ARBA" id="ARBA00023136"/>
    </source>
</evidence>
<dbReference type="GO" id="GO:0004674">
    <property type="term" value="F:protein serine/threonine kinase activity"/>
    <property type="evidence" value="ECO:0007669"/>
    <property type="project" value="UniProtKB-KW"/>
</dbReference>
<dbReference type="EMBL" id="MNCJ02000319">
    <property type="protein sequence ID" value="KAF5809257.1"/>
    <property type="molecule type" value="Genomic_DNA"/>
</dbReference>
<evidence type="ECO:0000256" key="3">
    <source>
        <dbReference type="ARBA" id="ARBA00022475"/>
    </source>
</evidence>
<gene>
    <name evidence="14" type="ORF">HannXRQ_Chr04g0106421</name>
    <name evidence="13" type="ORF">HanXRQr2_Chr04g0155061</name>
</gene>
<dbReference type="InterPro" id="IPR055414">
    <property type="entry name" value="LRR_R13L4/SHOC2-like"/>
</dbReference>
<dbReference type="SUPFAM" id="SSF52047">
    <property type="entry name" value="RNI-like"/>
    <property type="match status" value="1"/>
</dbReference>
<evidence type="ECO:0000256" key="4">
    <source>
        <dbReference type="ARBA" id="ARBA00022614"/>
    </source>
</evidence>
<evidence type="ECO:0000313" key="14">
    <source>
        <dbReference type="EMBL" id="OTG28012.1"/>
    </source>
</evidence>
<comment type="subcellular location">
    <subcellularLocation>
        <location evidence="1">Cell membrane</location>
        <topology evidence="1">Single-pass type I membrane protein</topology>
    </subcellularLocation>
</comment>
<dbReference type="AlphaFoldDB" id="A0A251UZ40"/>
<dbReference type="InParanoid" id="A0A251UZ40"/>
<keyword evidence="4" id="KW-0433">Leucine-rich repeat</keyword>
<dbReference type="Proteomes" id="UP000215914">
    <property type="component" value="Chromosome 4"/>
</dbReference>
<keyword evidence="13" id="KW-0723">Serine/threonine-protein kinase</keyword>
<protein>
    <submittedName>
        <fullName evidence="13">Non-specific serine/threonine protein kinase</fullName>
        <ecNumber evidence="13">2.7.11.1</ecNumber>
    </submittedName>
    <submittedName>
        <fullName evidence="14">Putative leucine-rich repeat domain, L domain-like protein</fullName>
    </submittedName>
</protein>
<keyword evidence="3" id="KW-1003">Cell membrane</keyword>
<keyword evidence="7" id="KW-0677">Repeat</keyword>
<dbReference type="GO" id="GO:0006952">
    <property type="term" value="P:defense response"/>
    <property type="evidence" value="ECO:0007669"/>
    <property type="project" value="UniProtKB-ARBA"/>
</dbReference>
<evidence type="ECO:0000259" key="12">
    <source>
        <dbReference type="Pfam" id="PF23598"/>
    </source>
</evidence>
<comment type="similarity">
    <text evidence="2">Belongs to the RLP family.</text>
</comment>
<keyword evidence="11" id="KW-0325">Glycoprotein</keyword>
<dbReference type="SMART" id="SM00369">
    <property type="entry name" value="LRR_TYP"/>
    <property type="match status" value="7"/>
</dbReference>
<organism evidence="14 15">
    <name type="scientific">Helianthus annuus</name>
    <name type="common">Common sunflower</name>
    <dbReference type="NCBI Taxonomy" id="4232"/>
    <lineage>
        <taxon>Eukaryota</taxon>
        <taxon>Viridiplantae</taxon>
        <taxon>Streptophyta</taxon>
        <taxon>Embryophyta</taxon>
        <taxon>Tracheophyta</taxon>
        <taxon>Spermatophyta</taxon>
        <taxon>Magnoliopsida</taxon>
        <taxon>eudicotyledons</taxon>
        <taxon>Gunneridae</taxon>
        <taxon>Pentapetalae</taxon>
        <taxon>asterids</taxon>
        <taxon>campanulids</taxon>
        <taxon>Asterales</taxon>
        <taxon>Asteraceae</taxon>
        <taxon>Asteroideae</taxon>
        <taxon>Heliantheae alliance</taxon>
        <taxon>Heliantheae</taxon>
        <taxon>Helianthus</taxon>
    </lineage>
</organism>
<dbReference type="PANTHER" id="PTHR48063">
    <property type="entry name" value="LRR RECEPTOR-LIKE KINASE"/>
    <property type="match status" value="1"/>
</dbReference>
<reference evidence="13" key="3">
    <citation type="submission" date="2020-06" db="EMBL/GenBank/DDBJ databases">
        <title>Helianthus annuus Genome sequencing and assembly Release 2.</title>
        <authorList>
            <person name="Gouzy J."/>
            <person name="Langlade N."/>
            <person name="Munos S."/>
        </authorList>
    </citation>
    <scope>NUCLEOTIDE SEQUENCE</scope>
    <source>
        <tissue evidence="13">Leaves</tissue>
    </source>
</reference>
<keyword evidence="9" id="KW-0472">Membrane</keyword>
<dbReference type="InterPro" id="IPR046956">
    <property type="entry name" value="RLP23-like"/>
</dbReference>
<keyword evidence="13" id="KW-0808">Transferase</keyword>
<evidence type="ECO:0000256" key="1">
    <source>
        <dbReference type="ARBA" id="ARBA00004251"/>
    </source>
</evidence>
<feature type="domain" description="Disease resistance R13L4/SHOC-2-like LRR" evidence="12">
    <location>
        <begin position="143"/>
        <end position="324"/>
    </location>
</feature>
<keyword evidence="13" id="KW-0418">Kinase</keyword>
<keyword evidence="15" id="KW-1185">Reference proteome</keyword>
<dbReference type="FunFam" id="3.80.10.10:FF:001347">
    <property type="entry name" value="LRR receptor-like serine/threonine-protein kinase GSO2"/>
    <property type="match status" value="1"/>
</dbReference>
<evidence type="ECO:0000256" key="5">
    <source>
        <dbReference type="ARBA" id="ARBA00022692"/>
    </source>
</evidence>
<evidence type="ECO:0000256" key="8">
    <source>
        <dbReference type="ARBA" id="ARBA00022989"/>
    </source>
</evidence>
<name>A0A251UZ40_HELAN</name>
<keyword evidence="10" id="KW-0675">Receptor</keyword>
<reference evidence="13 15" key="1">
    <citation type="journal article" date="2017" name="Nature">
        <title>The sunflower genome provides insights into oil metabolism, flowering and Asterid evolution.</title>
        <authorList>
            <person name="Badouin H."/>
            <person name="Gouzy J."/>
            <person name="Grassa C.J."/>
            <person name="Murat F."/>
            <person name="Staton S.E."/>
            <person name="Cottret L."/>
            <person name="Lelandais-Briere C."/>
            <person name="Owens G.L."/>
            <person name="Carrere S."/>
            <person name="Mayjonade B."/>
            <person name="Legrand L."/>
            <person name="Gill N."/>
            <person name="Kane N.C."/>
            <person name="Bowers J.E."/>
            <person name="Hubner S."/>
            <person name="Bellec A."/>
            <person name="Berard A."/>
            <person name="Berges H."/>
            <person name="Blanchet N."/>
            <person name="Boniface M.C."/>
            <person name="Brunel D."/>
            <person name="Catrice O."/>
            <person name="Chaidir N."/>
            <person name="Claudel C."/>
            <person name="Donnadieu C."/>
            <person name="Faraut T."/>
            <person name="Fievet G."/>
            <person name="Helmstetter N."/>
            <person name="King M."/>
            <person name="Knapp S.J."/>
            <person name="Lai Z."/>
            <person name="Le Paslier M.C."/>
            <person name="Lippi Y."/>
            <person name="Lorenzon L."/>
            <person name="Mandel J.R."/>
            <person name="Marage G."/>
            <person name="Marchand G."/>
            <person name="Marquand E."/>
            <person name="Bret-Mestries E."/>
            <person name="Morien E."/>
            <person name="Nambeesan S."/>
            <person name="Nguyen T."/>
            <person name="Pegot-Espagnet P."/>
            <person name="Pouilly N."/>
            <person name="Raftis F."/>
            <person name="Sallet E."/>
            <person name="Schiex T."/>
            <person name="Thomas J."/>
            <person name="Vandecasteele C."/>
            <person name="Vares D."/>
            <person name="Vear F."/>
            <person name="Vautrin S."/>
            <person name="Crespi M."/>
            <person name="Mangin B."/>
            <person name="Burke J.M."/>
            <person name="Salse J."/>
            <person name="Munos S."/>
            <person name="Vincourt P."/>
            <person name="Rieseberg L.H."/>
            <person name="Langlade N.B."/>
        </authorList>
    </citation>
    <scope>NUCLEOTIDE SEQUENCE [LARGE SCALE GENOMIC DNA]</scope>
    <source>
        <strain evidence="15">cv. SF193</strain>
        <tissue evidence="13">Leaves</tissue>
    </source>
</reference>
<evidence type="ECO:0000256" key="2">
    <source>
        <dbReference type="ARBA" id="ARBA00009592"/>
    </source>
</evidence>
<dbReference type="Gramene" id="mRNA:HanXRQr2_Chr04g0155061">
    <property type="protein sequence ID" value="CDS:HanXRQr2_Chr04g0155061.1"/>
    <property type="gene ID" value="HanXRQr2_Chr04g0155061"/>
</dbReference>
<evidence type="ECO:0000313" key="13">
    <source>
        <dbReference type="EMBL" id="KAF5809257.1"/>
    </source>
</evidence>
<dbReference type="Pfam" id="PF00560">
    <property type="entry name" value="LRR_1"/>
    <property type="match status" value="2"/>
</dbReference>
<evidence type="ECO:0000256" key="7">
    <source>
        <dbReference type="ARBA" id="ARBA00022737"/>
    </source>
</evidence>
<dbReference type="Gene3D" id="3.80.10.10">
    <property type="entry name" value="Ribonuclease Inhibitor"/>
    <property type="match status" value="2"/>
</dbReference>
<accession>A0A251UZ40</accession>